<dbReference type="PRINTS" id="PR00398">
    <property type="entry name" value="STRDHORMONER"/>
</dbReference>
<dbReference type="InterPro" id="IPR035500">
    <property type="entry name" value="NHR-like_dom_sf"/>
</dbReference>
<proteinExistence type="predicted"/>
<evidence type="ECO:0000256" key="3">
    <source>
        <dbReference type="ARBA" id="ARBA00022833"/>
    </source>
</evidence>
<evidence type="ECO:0000259" key="9">
    <source>
        <dbReference type="PROSITE" id="PS51843"/>
    </source>
</evidence>
<keyword evidence="11" id="KW-1185">Reference proteome</keyword>
<keyword evidence="6" id="KW-0804">Transcription</keyword>
<dbReference type="GO" id="GO:0008270">
    <property type="term" value="F:zinc ion binding"/>
    <property type="evidence" value="ECO:0007669"/>
    <property type="project" value="UniProtKB-KW"/>
</dbReference>
<dbReference type="PROSITE" id="PS51843">
    <property type="entry name" value="NR_LBD"/>
    <property type="match status" value="1"/>
</dbReference>
<dbReference type="Gene3D" id="3.30.50.10">
    <property type="entry name" value="Erythroid Transcription Factor GATA-1, subunit A"/>
    <property type="match status" value="1"/>
</dbReference>
<gene>
    <name evidence="10" type="ORF">ANCCEY_13340</name>
</gene>
<evidence type="ECO:0000256" key="1">
    <source>
        <dbReference type="ARBA" id="ARBA00022723"/>
    </source>
</evidence>
<dbReference type="InterPro" id="IPR000536">
    <property type="entry name" value="Nucl_hrmn_rcpt_lig-bd"/>
</dbReference>
<dbReference type="SMART" id="SM00399">
    <property type="entry name" value="ZnF_C4"/>
    <property type="match status" value="1"/>
</dbReference>
<dbReference type="SMART" id="SM00430">
    <property type="entry name" value="HOLI"/>
    <property type="match status" value="1"/>
</dbReference>
<dbReference type="AlphaFoldDB" id="A0A0D6L7Q7"/>
<dbReference type="GO" id="GO:0043565">
    <property type="term" value="F:sequence-specific DNA binding"/>
    <property type="evidence" value="ECO:0007669"/>
    <property type="project" value="InterPro"/>
</dbReference>
<protein>
    <submittedName>
        <fullName evidence="10">Ligand-binding domain of nuclear hormone receptor</fullName>
    </submittedName>
</protein>
<evidence type="ECO:0000256" key="8">
    <source>
        <dbReference type="ARBA" id="ARBA00023242"/>
    </source>
</evidence>
<dbReference type="Proteomes" id="UP000054495">
    <property type="component" value="Unassembled WGS sequence"/>
</dbReference>
<name>A0A0D6L7Q7_9BILA</name>
<evidence type="ECO:0000313" key="11">
    <source>
        <dbReference type="Proteomes" id="UP000054495"/>
    </source>
</evidence>
<feature type="domain" description="NR LBD" evidence="9">
    <location>
        <begin position="142"/>
        <end position="381"/>
    </location>
</feature>
<keyword evidence="3" id="KW-0862">Zinc</keyword>
<dbReference type="InterPro" id="IPR001628">
    <property type="entry name" value="Znf_hrmn_rcpt"/>
</dbReference>
<keyword evidence="5" id="KW-0238">DNA-binding</keyword>
<keyword evidence="4" id="KW-0805">Transcription regulation</keyword>
<dbReference type="GO" id="GO:0003700">
    <property type="term" value="F:DNA-binding transcription factor activity"/>
    <property type="evidence" value="ECO:0007669"/>
    <property type="project" value="InterPro"/>
</dbReference>
<evidence type="ECO:0000313" key="10">
    <source>
        <dbReference type="EMBL" id="EPB67569.1"/>
    </source>
</evidence>
<organism evidence="10 11">
    <name type="scientific">Ancylostoma ceylanicum</name>
    <dbReference type="NCBI Taxonomy" id="53326"/>
    <lineage>
        <taxon>Eukaryota</taxon>
        <taxon>Metazoa</taxon>
        <taxon>Ecdysozoa</taxon>
        <taxon>Nematoda</taxon>
        <taxon>Chromadorea</taxon>
        <taxon>Rhabditida</taxon>
        <taxon>Rhabditina</taxon>
        <taxon>Rhabditomorpha</taxon>
        <taxon>Strongyloidea</taxon>
        <taxon>Ancylostomatidae</taxon>
        <taxon>Ancylostomatinae</taxon>
        <taxon>Ancylostoma</taxon>
    </lineage>
</organism>
<keyword evidence="2" id="KW-0863">Zinc-finger</keyword>
<evidence type="ECO:0000256" key="7">
    <source>
        <dbReference type="ARBA" id="ARBA00023170"/>
    </source>
</evidence>
<dbReference type="SUPFAM" id="SSF48508">
    <property type="entry name" value="Nuclear receptor ligand-binding domain"/>
    <property type="match status" value="1"/>
</dbReference>
<dbReference type="PANTHER" id="PTHR48092">
    <property type="entry name" value="KNIRPS-RELATED PROTEIN-RELATED"/>
    <property type="match status" value="1"/>
</dbReference>
<sequence length="384" mass="43730">MHIFDFASTICYPGRAYLPVECKRCSIPVTALVSGAAGLATCYCPEIAPPGTDGACPMTKEHRNRCQFCRFQKCLKRGMILEAVREDRMPGGRNGSVVCNLYKLRCRKLRDRAAVRDSLSACENITDDGRRLMDCGDYPVSKNKNLIQELIEIDQIEKLIDLRGLRILPMEEYCEELAPACQRLSRIGDEIVEQLVEWTKMLPFYGELPVEVHTHLLTQRWAELVSFLDSAVNIRLLQRRLSAVMGKAIPLEHVIKEAGPLVEKFTALLYSFSKMRITTEAYVCIKAITLLHYNKNSDWIGGNQLDRSLFIRKVTLIQDQFVKALQIHLIQNEEAARLSDILTWLPMLHSASSVLLHSKMFYVPFLICKNPHRFAGQDERLQSA</sequence>
<evidence type="ECO:0000256" key="5">
    <source>
        <dbReference type="ARBA" id="ARBA00023125"/>
    </source>
</evidence>
<accession>A0A0D6L7Q7</accession>
<keyword evidence="7 10" id="KW-0675">Receptor</keyword>
<evidence type="ECO:0000256" key="4">
    <source>
        <dbReference type="ARBA" id="ARBA00023015"/>
    </source>
</evidence>
<keyword evidence="1" id="KW-0479">Metal-binding</keyword>
<dbReference type="Pfam" id="PF00105">
    <property type="entry name" value="zf-C4"/>
    <property type="match status" value="1"/>
</dbReference>
<evidence type="ECO:0000256" key="6">
    <source>
        <dbReference type="ARBA" id="ARBA00023163"/>
    </source>
</evidence>
<keyword evidence="8" id="KW-0539">Nucleus</keyword>
<dbReference type="Gene3D" id="1.10.565.10">
    <property type="entry name" value="Retinoid X Receptor"/>
    <property type="match status" value="1"/>
</dbReference>
<dbReference type="EMBL" id="KE125641">
    <property type="protein sequence ID" value="EPB67569.1"/>
    <property type="molecule type" value="Genomic_DNA"/>
</dbReference>
<dbReference type="Pfam" id="PF00104">
    <property type="entry name" value="Hormone_recep"/>
    <property type="match status" value="1"/>
</dbReference>
<evidence type="ECO:0000256" key="2">
    <source>
        <dbReference type="ARBA" id="ARBA00022771"/>
    </source>
</evidence>
<reference evidence="10 11" key="1">
    <citation type="submission" date="2013-05" db="EMBL/GenBank/DDBJ databases">
        <title>Draft genome of the parasitic nematode Anyclostoma ceylanicum.</title>
        <authorList>
            <person name="Mitreva M."/>
        </authorList>
    </citation>
    <scope>NUCLEOTIDE SEQUENCE [LARGE SCALE GENOMIC DNA]</scope>
</reference>
<dbReference type="InterPro" id="IPR001723">
    <property type="entry name" value="Nuclear_hrmn_rcpt"/>
</dbReference>
<dbReference type="InterPro" id="IPR050200">
    <property type="entry name" value="Nuclear_hormone_rcpt_NR3"/>
</dbReference>
<dbReference type="InterPro" id="IPR013088">
    <property type="entry name" value="Znf_NHR/GATA"/>
</dbReference>
<dbReference type="SUPFAM" id="SSF57716">
    <property type="entry name" value="Glucocorticoid receptor-like (DNA-binding domain)"/>
    <property type="match status" value="1"/>
</dbReference>